<dbReference type="GO" id="GO:0032543">
    <property type="term" value="P:mitochondrial translation"/>
    <property type="evidence" value="ECO:0007669"/>
    <property type="project" value="InterPro"/>
</dbReference>
<gene>
    <name evidence="2" type="ORF">PANT_9c00089</name>
</gene>
<dbReference type="GO" id="GO:0005763">
    <property type="term" value="C:mitochondrial small ribosomal subunit"/>
    <property type="evidence" value="ECO:0007669"/>
    <property type="project" value="TreeGrafter"/>
</dbReference>
<dbReference type="PANTHER" id="PTHR28066">
    <property type="entry name" value="37S RIBOSOMAL PROTEIN MRP10, MITOCHONDRIAL"/>
    <property type="match status" value="1"/>
</dbReference>
<reference evidence="3" key="1">
    <citation type="journal article" date="2013" name="Genome Announc.">
        <title>Genome sequence of the basidiomycetous yeast Pseudozyma antarctica T-34, a producer of the glycolipid biosurfactants mannosylerythritol lipids.</title>
        <authorList>
            <person name="Morita T."/>
            <person name="Koike H."/>
            <person name="Koyama Y."/>
            <person name="Hagiwara H."/>
            <person name="Ito E."/>
            <person name="Fukuoka T."/>
            <person name="Imura T."/>
            <person name="Machida M."/>
            <person name="Kitamoto D."/>
        </authorList>
    </citation>
    <scope>NUCLEOTIDE SEQUENCE [LARGE SCALE GENOMIC DNA]</scope>
    <source>
        <strain evidence="3">T-34</strain>
    </source>
</reference>
<evidence type="ECO:0000313" key="2">
    <source>
        <dbReference type="EMBL" id="GAC73378.1"/>
    </source>
</evidence>
<dbReference type="EMBL" id="DF196775">
    <property type="protein sequence ID" value="GAC73378.1"/>
    <property type="molecule type" value="Genomic_DNA"/>
</dbReference>
<dbReference type="STRING" id="1151754.M9MCA5"/>
<dbReference type="AlphaFoldDB" id="M9MCA5"/>
<proteinExistence type="predicted"/>
<dbReference type="GO" id="GO:0003735">
    <property type="term" value="F:structural constituent of ribosome"/>
    <property type="evidence" value="ECO:0007669"/>
    <property type="project" value="InterPro"/>
</dbReference>
<dbReference type="Proteomes" id="UP000011976">
    <property type="component" value="Unassembled WGS sequence"/>
</dbReference>
<feature type="region of interest" description="Disordered" evidence="1">
    <location>
        <begin position="77"/>
        <end position="96"/>
    </location>
</feature>
<dbReference type="OrthoDB" id="2210at2759"/>
<name>M9MCA5_PSEA3</name>
<dbReference type="InterPro" id="IPR017264">
    <property type="entry name" value="Ribosomal_mS37_fun"/>
</dbReference>
<dbReference type="PANTHER" id="PTHR28066:SF1">
    <property type="entry name" value="SMALL RIBOSOMAL SUBUNIT PROTEIN MS37"/>
    <property type="match status" value="1"/>
</dbReference>
<evidence type="ECO:0000313" key="3">
    <source>
        <dbReference type="Proteomes" id="UP000011976"/>
    </source>
</evidence>
<accession>M9MCA5</accession>
<organism evidence="2 3">
    <name type="scientific">Pseudozyma antarctica (strain T-34)</name>
    <name type="common">Yeast</name>
    <name type="synonym">Candida antarctica</name>
    <dbReference type="NCBI Taxonomy" id="1151754"/>
    <lineage>
        <taxon>Eukaryota</taxon>
        <taxon>Fungi</taxon>
        <taxon>Dikarya</taxon>
        <taxon>Basidiomycota</taxon>
        <taxon>Ustilaginomycotina</taxon>
        <taxon>Ustilaginomycetes</taxon>
        <taxon>Ustilaginales</taxon>
        <taxon>Ustilaginaceae</taxon>
        <taxon>Moesziomyces</taxon>
    </lineage>
</organism>
<sequence length="109" mass="11988">MKLNKLKVRPKKDAAAAPCAAEFATMLACWASSNDINNIGACKDSARSLQECMASRVSGSSSDDIYHDDARFADHTRNMYPLSTRDQKPRGGVSKPTINYHLARLSKQI</sequence>
<evidence type="ECO:0000256" key="1">
    <source>
        <dbReference type="SAM" id="MobiDB-lite"/>
    </source>
</evidence>
<protein>
    <submittedName>
        <fullName evidence="2">Uncharacterized protein</fullName>
    </submittedName>
</protein>